<gene>
    <name evidence="3" type="ORF">J9259_06640</name>
</gene>
<accession>A0A8J8CCK2</accession>
<dbReference type="Pfam" id="PF16653">
    <property type="entry name" value="Sacchrp_dh_C"/>
    <property type="match status" value="1"/>
</dbReference>
<dbReference type="Gene3D" id="3.40.50.720">
    <property type="entry name" value="NAD(P)-binding Rossmann-like Domain"/>
    <property type="match status" value="2"/>
</dbReference>
<feature type="domain" description="Saccharopine dehydrogenase-like C-terminal" evidence="2">
    <location>
        <begin position="112"/>
        <end position="348"/>
    </location>
</feature>
<dbReference type="EMBL" id="JAGVSJ010000016">
    <property type="protein sequence ID" value="MBX8632176.1"/>
    <property type="molecule type" value="Genomic_DNA"/>
</dbReference>
<dbReference type="InterPro" id="IPR051168">
    <property type="entry name" value="AASS"/>
</dbReference>
<dbReference type="GO" id="GO:0016491">
    <property type="term" value="F:oxidoreductase activity"/>
    <property type="evidence" value="ECO:0007669"/>
    <property type="project" value="UniProtKB-KW"/>
</dbReference>
<dbReference type="PANTHER" id="PTHR11133">
    <property type="entry name" value="SACCHAROPINE DEHYDROGENASE"/>
    <property type="match status" value="1"/>
</dbReference>
<protein>
    <recommendedName>
        <fullName evidence="2">Saccharopine dehydrogenase-like C-terminal domain-containing protein</fullName>
    </recommendedName>
</protein>
<reference evidence="3" key="1">
    <citation type="submission" date="2021-04" db="EMBL/GenBank/DDBJ databases">
        <title>Genomic insights into ecological role and evolution of a novel Thermoplasmata order Candidatus Sysuiplasmatales.</title>
        <authorList>
            <person name="Yuan Y."/>
        </authorList>
    </citation>
    <scope>NUCLEOTIDE SEQUENCE</scope>
    <source>
        <strain evidence="3">YP2-bin.285</strain>
    </source>
</reference>
<dbReference type="Gene3D" id="3.30.360.10">
    <property type="entry name" value="Dihydrodipicolinate Reductase, domain 2"/>
    <property type="match status" value="1"/>
</dbReference>
<dbReference type="InterPro" id="IPR036291">
    <property type="entry name" value="NAD(P)-bd_dom_sf"/>
</dbReference>
<proteinExistence type="predicted"/>
<keyword evidence="1" id="KW-0560">Oxidoreductase</keyword>
<sequence length="355" mass="38659">MILVLGAGTVGRTIARDISNYDSVTVCDVSPAALKSVDGVRKVKGNIFDHPHILERADAVISSLPGSISFGTVSKILGAGKTVIDTSFMPEDPFRLDRIANAGRCIYVPDAGYAPGLTNALAGHIYAEHKPESITIYVGGLPESDTSPLHHAVTFNVEGLVDEYLRPARMVRDGRIVSVDPLSETVEIDFPQVGRLEGFYSDGLRTMLKTMKVREMSEITLRYPGHLAVMRALVCLGFFSGRRIGGCSPREISEALLSGTDRNFRDMCVTRVTARWDGRRIDYSSVDRYDSSTSTSSMARMTGYSASAFARIVLGGEIAGSGVMPPEYFGFNSSVFRALLRALRSRGIVFRKSVQ</sequence>
<dbReference type="AlphaFoldDB" id="A0A8J8CCK2"/>
<dbReference type="PANTHER" id="PTHR11133:SF22">
    <property type="entry name" value="ALPHA-AMINOADIPIC SEMIALDEHYDE SYNTHASE, MITOCHONDRIAL"/>
    <property type="match status" value="1"/>
</dbReference>
<evidence type="ECO:0000259" key="2">
    <source>
        <dbReference type="Pfam" id="PF16653"/>
    </source>
</evidence>
<evidence type="ECO:0000313" key="4">
    <source>
        <dbReference type="Proteomes" id="UP000716004"/>
    </source>
</evidence>
<evidence type="ECO:0000256" key="1">
    <source>
        <dbReference type="ARBA" id="ARBA00023002"/>
    </source>
</evidence>
<dbReference type="InterPro" id="IPR032095">
    <property type="entry name" value="Sacchrp_dh-like_C"/>
</dbReference>
<evidence type="ECO:0000313" key="3">
    <source>
        <dbReference type="EMBL" id="MBX8632176.1"/>
    </source>
</evidence>
<name>A0A8J8CCK2_9ARCH</name>
<dbReference type="SUPFAM" id="SSF51735">
    <property type="entry name" value="NAD(P)-binding Rossmann-fold domains"/>
    <property type="match status" value="1"/>
</dbReference>
<organism evidence="3 4">
    <name type="scientific">Candidatus Sysuiplasma superficiale</name>
    <dbReference type="NCBI Taxonomy" id="2823368"/>
    <lineage>
        <taxon>Archaea</taxon>
        <taxon>Methanobacteriati</taxon>
        <taxon>Thermoplasmatota</taxon>
        <taxon>Thermoplasmata</taxon>
        <taxon>Candidatus Sysuiplasmatales</taxon>
        <taxon>Candidatus Sysuiplasmataceae</taxon>
        <taxon>Candidatus Sysuiplasma</taxon>
    </lineage>
</organism>
<comment type="caution">
    <text evidence="3">The sequence shown here is derived from an EMBL/GenBank/DDBJ whole genome shotgun (WGS) entry which is preliminary data.</text>
</comment>
<dbReference type="Proteomes" id="UP000716004">
    <property type="component" value="Unassembled WGS sequence"/>
</dbReference>
<dbReference type="SUPFAM" id="SSF55347">
    <property type="entry name" value="Glyceraldehyde-3-phosphate dehydrogenase-like, C-terminal domain"/>
    <property type="match status" value="1"/>
</dbReference>